<dbReference type="EMBL" id="JAAAIL010000025">
    <property type="protein sequence ID" value="KAG0281264.1"/>
    <property type="molecule type" value="Genomic_DNA"/>
</dbReference>
<dbReference type="Pfam" id="PF12937">
    <property type="entry name" value="F-box-like"/>
    <property type="match status" value="1"/>
</dbReference>
<organism evidence="2 3">
    <name type="scientific">Linnemannia exigua</name>
    <dbReference type="NCBI Taxonomy" id="604196"/>
    <lineage>
        <taxon>Eukaryota</taxon>
        <taxon>Fungi</taxon>
        <taxon>Fungi incertae sedis</taxon>
        <taxon>Mucoromycota</taxon>
        <taxon>Mortierellomycotina</taxon>
        <taxon>Mortierellomycetes</taxon>
        <taxon>Mortierellales</taxon>
        <taxon>Mortierellaceae</taxon>
        <taxon>Linnemannia</taxon>
    </lineage>
</organism>
<reference evidence="2" key="1">
    <citation type="journal article" date="2020" name="Fungal Divers.">
        <title>Resolving the Mortierellaceae phylogeny through synthesis of multi-gene phylogenetics and phylogenomics.</title>
        <authorList>
            <person name="Vandepol N."/>
            <person name="Liber J."/>
            <person name="Desiro A."/>
            <person name="Na H."/>
            <person name="Kennedy M."/>
            <person name="Barry K."/>
            <person name="Grigoriev I.V."/>
            <person name="Miller A.N."/>
            <person name="O'Donnell K."/>
            <person name="Stajich J.E."/>
            <person name="Bonito G."/>
        </authorList>
    </citation>
    <scope>NUCLEOTIDE SEQUENCE</scope>
    <source>
        <strain evidence="2">NRRL 28262</strain>
    </source>
</reference>
<keyword evidence="3" id="KW-1185">Reference proteome</keyword>
<dbReference type="AlphaFoldDB" id="A0AAD4DLG7"/>
<dbReference type="CDD" id="cd09917">
    <property type="entry name" value="F-box_SF"/>
    <property type="match status" value="1"/>
</dbReference>
<protein>
    <recommendedName>
        <fullName evidence="1">F-box domain-containing protein</fullName>
    </recommendedName>
</protein>
<dbReference type="InterPro" id="IPR001810">
    <property type="entry name" value="F-box_dom"/>
</dbReference>
<proteinExistence type="predicted"/>
<feature type="domain" description="F-box" evidence="1">
    <location>
        <begin position="1"/>
        <end position="41"/>
    </location>
</feature>
<name>A0AAD4DLG7_9FUNG</name>
<dbReference type="InterPro" id="IPR036047">
    <property type="entry name" value="F-box-like_dom_sf"/>
</dbReference>
<dbReference type="InterPro" id="IPR032675">
    <property type="entry name" value="LRR_dom_sf"/>
</dbReference>
<dbReference type="Proteomes" id="UP001194580">
    <property type="component" value="Unassembled WGS sequence"/>
</dbReference>
<evidence type="ECO:0000313" key="2">
    <source>
        <dbReference type="EMBL" id="KAG0281264.1"/>
    </source>
</evidence>
<dbReference type="PROSITE" id="PS50181">
    <property type="entry name" value="FBOX"/>
    <property type="match status" value="1"/>
</dbReference>
<gene>
    <name evidence="2" type="ORF">BGZ95_005406</name>
</gene>
<accession>A0AAD4DLG7</accession>
<dbReference type="SUPFAM" id="SSF81383">
    <property type="entry name" value="F-box domain"/>
    <property type="match status" value="1"/>
</dbReference>
<dbReference type="Gene3D" id="3.80.10.10">
    <property type="entry name" value="Ribonuclease Inhibitor"/>
    <property type="match status" value="1"/>
</dbReference>
<dbReference type="SUPFAM" id="SSF52047">
    <property type="entry name" value="RNI-like"/>
    <property type="match status" value="1"/>
</dbReference>
<evidence type="ECO:0000259" key="1">
    <source>
        <dbReference type="PROSITE" id="PS50181"/>
    </source>
</evidence>
<comment type="caution">
    <text evidence="2">The sequence shown here is derived from an EMBL/GenBank/DDBJ whole genome shotgun (WGS) entry which is preliminary data.</text>
</comment>
<evidence type="ECO:0000313" key="3">
    <source>
        <dbReference type="Proteomes" id="UP001194580"/>
    </source>
</evidence>
<sequence length="598" mass="68135">MLPQEIQTAVAEFLELHDLVRLLCVNRDWNRSCTAVLWRTLEITNEKRYHWFCTVHALRALSRQGHHVRTLRTPFPYILTPFQEPNVIPDLLLTRLELTIPLRASQLDDTDATHIINLVKRSPSLQHLYIGTIFRHPGQLFLAIDKHLSRLKSLSLFHITHADHSYRQDHYPRIGFRLLKAFMDNLPSELEFFALGAHAFWDDIGQESMHTPADIGNYAQDEADSLDFERHFGSGTIKQHQQLKVFSLRGMGGDQGKVLPDFLRGCPNLEVFDNPETFMGKSITGFKLVQAALEEAVGFHLKHLIVEAEEETEWETDGDIAHTISRALSSITGNCYKEVWNKIIIRRDYSSSMKATAEAIGRSCQKDLVTLHIKNMSTMESTDVQLILSQSSSLREFTSTQSPKLAARDMVAKPWACQWLTTLCLQIGGIPRPDLKMDEQGQVLFAVDRKISQGCFLGPKAIQRQVYQQLGALVGLEVLNMSRVYREGPRDIFPANTNSTNSQGDRSFNYGLQTDCLDWTLESGLGQLASLKELRELDVRLTWHRIGVRELAWMARELPRLSVLKGLNPVVDPAPLTSDFVLEPGTEKWVERYNPEWL</sequence>